<dbReference type="KEGG" id="msaa:QYS49_31615"/>
<evidence type="ECO:0000313" key="2">
    <source>
        <dbReference type="Proteomes" id="UP001230496"/>
    </source>
</evidence>
<dbReference type="AlphaFoldDB" id="A0AA51NDU7"/>
<keyword evidence="2" id="KW-1185">Reference proteome</keyword>
<gene>
    <name evidence="1" type="ORF">QYS49_31615</name>
</gene>
<accession>A0AA51NDU7</accession>
<sequence length="79" mass="9453">MVTIKRTSTKNKESMYFGTFHDSYENTFDTVHFPKISEEYPFRGKGFYSLVGKVVLDYNYPMLEVEYMEKQGWLNPDYL</sequence>
<protein>
    <submittedName>
        <fullName evidence="1">Uncharacterized protein</fullName>
    </submittedName>
</protein>
<dbReference type="EMBL" id="CP129971">
    <property type="protein sequence ID" value="WMN11860.1"/>
    <property type="molecule type" value="Genomic_DNA"/>
</dbReference>
<dbReference type="Proteomes" id="UP001230496">
    <property type="component" value="Chromosome"/>
</dbReference>
<evidence type="ECO:0000313" key="1">
    <source>
        <dbReference type="EMBL" id="WMN11860.1"/>
    </source>
</evidence>
<reference evidence="1 2" key="1">
    <citation type="submission" date="2023-08" db="EMBL/GenBank/DDBJ databases">
        <title>Comparative genomics and taxonomic characterization of three novel marine species of genus Marivirga.</title>
        <authorList>
            <person name="Muhammad N."/>
            <person name="Kim S.-G."/>
        </authorList>
    </citation>
    <scope>NUCLEOTIDE SEQUENCE [LARGE SCALE GENOMIC DNA]</scope>
    <source>
        <strain evidence="1 2">BDSF4-3</strain>
    </source>
</reference>
<organism evidence="1 2">
    <name type="scientific">Marivirga salinarum</name>
    <dbReference type="NCBI Taxonomy" id="3059078"/>
    <lineage>
        <taxon>Bacteria</taxon>
        <taxon>Pseudomonadati</taxon>
        <taxon>Bacteroidota</taxon>
        <taxon>Cytophagia</taxon>
        <taxon>Cytophagales</taxon>
        <taxon>Marivirgaceae</taxon>
        <taxon>Marivirga</taxon>
    </lineage>
</organism>
<name>A0AA51NDU7_9BACT</name>
<dbReference type="RefSeq" id="WP_308349575.1">
    <property type="nucleotide sequence ID" value="NZ_CP129971.1"/>
</dbReference>
<proteinExistence type="predicted"/>